<keyword evidence="2" id="KW-0963">Cytoplasm</keyword>
<evidence type="ECO:0000259" key="10">
    <source>
        <dbReference type="PROSITE" id="PS50145"/>
    </source>
</evidence>
<dbReference type="EMBL" id="JAKMXF010000310">
    <property type="protein sequence ID" value="KAI6650538.1"/>
    <property type="molecule type" value="Genomic_DNA"/>
</dbReference>
<dbReference type="InterPro" id="IPR008974">
    <property type="entry name" value="TRAF-like"/>
</dbReference>
<protein>
    <submittedName>
        <fullName evidence="11">TNF receptor-associated factor 3 isoform X1</fullName>
    </submittedName>
</protein>
<feature type="domain" description="TRAF-type" evidence="10">
    <location>
        <begin position="179"/>
        <end position="219"/>
    </location>
</feature>
<feature type="domain" description="MATH" evidence="9">
    <location>
        <begin position="361"/>
        <end position="501"/>
    </location>
</feature>
<dbReference type="PANTHER" id="PTHR10131">
    <property type="entry name" value="TNF RECEPTOR ASSOCIATED FACTOR"/>
    <property type="match status" value="1"/>
</dbReference>
<evidence type="ECO:0000256" key="6">
    <source>
        <dbReference type="ARBA" id="ARBA00022833"/>
    </source>
</evidence>
<evidence type="ECO:0000256" key="8">
    <source>
        <dbReference type="SAM" id="Coils"/>
    </source>
</evidence>
<name>A0AAV7JNV1_9METZ</name>
<dbReference type="AlphaFoldDB" id="A0AAV7JNV1"/>
<dbReference type="InterPro" id="IPR013083">
    <property type="entry name" value="Znf_RING/FYVE/PHD"/>
</dbReference>
<dbReference type="PROSITE" id="PS50144">
    <property type="entry name" value="MATH"/>
    <property type="match status" value="1"/>
</dbReference>
<keyword evidence="6 7" id="KW-0862">Zinc</keyword>
<dbReference type="GO" id="GO:0005737">
    <property type="term" value="C:cytoplasm"/>
    <property type="evidence" value="ECO:0007669"/>
    <property type="project" value="UniProtKB-SubCell"/>
</dbReference>
<dbReference type="GO" id="GO:0043122">
    <property type="term" value="P:regulation of canonical NF-kappaB signal transduction"/>
    <property type="evidence" value="ECO:0007669"/>
    <property type="project" value="TreeGrafter"/>
</dbReference>
<evidence type="ECO:0000256" key="5">
    <source>
        <dbReference type="ARBA" id="ARBA00022771"/>
    </source>
</evidence>
<feature type="zinc finger region" description="TRAF-type" evidence="7">
    <location>
        <begin position="115"/>
        <end position="171"/>
    </location>
</feature>
<dbReference type="InterPro" id="IPR002083">
    <property type="entry name" value="MATH/TRAF_dom"/>
</dbReference>
<dbReference type="Proteomes" id="UP001165289">
    <property type="component" value="Unassembled WGS sequence"/>
</dbReference>
<proteinExistence type="predicted"/>
<comment type="subcellular location">
    <subcellularLocation>
        <location evidence="1">Cytoplasm</location>
    </subcellularLocation>
</comment>
<keyword evidence="11" id="KW-0675">Receptor</keyword>
<keyword evidence="5 7" id="KW-0863">Zinc-finger</keyword>
<keyword evidence="8" id="KW-0175">Coiled coil</keyword>
<dbReference type="PROSITE" id="PS50145">
    <property type="entry name" value="ZF_TRAF"/>
    <property type="match status" value="2"/>
</dbReference>
<keyword evidence="12" id="KW-1185">Reference proteome</keyword>
<dbReference type="Pfam" id="PF21355">
    <property type="entry name" value="TRAF-mep_MATH"/>
    <property type="match status" value="1"/>
</dbReference>
<feature type="zinc finger region" description="TRAF-type" evidence="7">
    <location>
        <begin position="179"/>
        <end position="219"/>
    </location>
</feature>
<keyword evidence="4" id="KW-0677">Repeat</keyword>
<evidence type="ECO:0000256" key="2">
    <source>
        <dbReference type="ARBA" id="ARBA00022490"/>
    </source>
</evidence>
<organism evidence="11 12">
    <name type="scientific">Oopsacas minuta</name>
    <dbReference type="NCBI Taxonomy" id="111878"/>
    <lineage>
        <taxon>Eukaryota</taxon>
        <taxon>Metazoa</taxon>
        <taxon>Porifera</taxon>
        <taxon>Hexactinellida</taxon>
        <taxon>Hexasterophora</taxon>
        <taxon>Lyssacinosida</taxon>
        <taxon>Leucopsacidae</taxon>
        <taxon>Oopsacas</taxon>
    </lineage>
</organism>
<evidence type="ECO:0000313" key="11">
    <source>
        <dbReference type="EMBL" id="KAI6650538.1"/>
    </source>
</evidence>
<feature type="coiled-coil region" evidence="8">
    <location>
        <begin position="252"/>
        <end position="381"/>
    </location>
</feature>
<evidence type="ECO:0000256" key="7">
    <source>
        <dbReference type="PROSITE-ProRule" id="PRU00207"/>
    </source>
</evidence>
<reference evidence="11 12" key="1">
    <citation type="journal article" date="2023" name="BMC Biol.">
        <title>The compact genome of the sponge Oopsacas minuta (Hexactinellida) is lacking key metazoan core genes.</title>
        <authorList>
            <person name="Santini S."/>
            <person name="Schenkelaars Q."/>
            <person name="Jourda C."/>
            <person name="Duchesne M."/>
            <person name="Belahbib H."/>
            <person name="Rocher C."/>
            <person name="Selva M."/>
            <person name="Riesgo A."/>
            <person name="Vervoort M."/>
            <person name="Leys S.P."/>
            <person name="Kodjabachian L."/>
            <person name="Le Bivic A."/>
            <person name="Borchiellini C."/>
            <person name="Claverie J.M."/>
            <person name="Renard E."/>
        </authorList>
    </citation>
    <scope>NUCLEOTIDE SEQUENCE [LARGE SCALE GENOMIC DNA]</scope>
    <source>
        <strain evidence="11">SPO-2</strain>
    </source>
</reference>
<evidence type="ECO:0000259" key="9">
    <source>
        <dbReference type="PROSITE" id="PS50144"/>
    </source>
</evidence>
<dbReference type="SUPFAM" id="SSF49599">
    <property type="entry name" value="TRAF domain-like"/>
    <property type="match status" value="3"/>
</dbReference>
<evidence type="ECO:0000313" key="12">
    <source>
        <dbReference type="Proteomes" id="UP001165289"/>
    </source>
</evidence>
<dbReference type="InterPro" id="IPR049342">
    <property type="entry name" value="TRAF1-6_MATH_dom"/>
</dbReference>
<evidence type="ECO:0000256" key="3">
    <source>
        <dbReference type="ARBA" id="ARBA00022723"/>
    </source>
</evidence>
<dbReference type="Gene3D" id="3.30.40.10">
    <property type="entry name" value="Zinc/RING finger domain, C3HC4 (zinc finger)"/>
    <property type="match status" value="2"/>
</dbReference>
<dbReference type="GO" id="GO:0008270">
    <property type="term" value="F:zinc ion binding"/>
    <property type="evidence" value="ECO:0007669"/>
    <property type="project" value="UniProtKB-KW"/>
</dbReference>
<keyword evidence="3 7" id="KW-0479">Metal-binding</keyword>
<dbReference type="Gene3D" id="2.60.210.10">
    <property type="entry name" value="Apoptosis, Tumor Necrosis Factor Receptor Associated Protein 2, Chain A"/>
    <property type="match status" value="1"/>
</dbReference>
<dbReference type="InterPro" id="IPR001293">
    <property type="entry name" value="Znf_TRAF"/>
</dbReference>
<sequence>MSAETKILPEFEGKEDLVFMRGEDGSYRGWRVDLLLEKLSSKVEEKLLLCSCCNGLLRNACFYQEKFRCGVCIPEGISWQPVEMNRIIVNEKMICCPLKNSGCNWTDSLSKVELHLGECEFLPELCPLGCASLEGEREGKVLKLERRLLSAHKRDSCPLREQICEFCSKSVKACQMNPHLEVCNDFLVLCPNRCVIEGEGVTKQVKRRDVLGHLVDECPLQKVQSHLSEQMEEREKDIEERKYVHSDFKLSITQIQDRLNKAYERIGFLENENEKKITELAEMKQEHIISCNQYTAKLDNLQERVKVLETQNVMKESKLKAFDKMSAELERAKERLSNLEKQNGDYLTHTELPESPHSLYAANVEWRIQSVNDKIQNKENTFSDPFYIGLYLFQGYIRWDCNDSGRVGCFIYLMKGDFDDQLLWPFRFKLTIVLLDQINHEDNLICCYEVSMEDMEKFPNSFRRPSEFRNEAFGSPAFISNTRILENTYCNEDSVIFQISVEQLPIF</sequence>
<comment type="caution">
    <text evidence="11">The sequence shown here is derived from an EMBL/GenBank/DDBJ whole genome shotgun (WGS) entry which is preliminary data.</text>
</comment>
<accession>A0AAV7JNV1</accession>
<dbReference type="PANTHER" id="PTHR10131:SF94">
    <property type="entry name" value="TNF RECEPTOR-ASSOCIATED FACTOR 4"/>
    <property type="match status" value="1"/>
</dbReference>
<gene>
    <name evidence="11" type="ORF">LOD99_7589</name>
</gene>
<feature type="domain" description="TRAF-type" evidence="10">
    <location>
        <begin position="115"/>
        <end position="171"/>
    </location>
</feature>
<evidence type="ECO:0000256" key="1">
    <source>
        <dbReference type="ARBA" id="ARBA00004496"/>
    </source>
</evidence>
<evidence type="ECO:0000256" key="4">
    <source>
        <dbReference type="ARBA" id="ARBA00022737"/>
    </source>
</evidence>